<evidence type="ECO:0000313" key="2">
    <source>
        <dbReference type="EMBL" id="GHJ86622.1"/>
    </source>
</evidence>
<comment type="caution">
    <text evidence="2">The sequence shown here is derived from an EMBL/GenBank/DDBJ whole genome shotgun (WGS) entry which is preliminary data.</text>
</comment>
<evidence type="ECO:0000313" key="3">
    <source>
        <dbReference type="Proteomes" id="UP000620104"/>
    </source>
</evidence>
<dbReference type="EMBL" id="BLZA01000019">
    <property type="protein sequence ID" value="GHJ86622.1"/>
    <property type="molecule type" value="Genomic_DNA"/>
</dbReference>
<dbReference type="OrthoDB" id="428577at2759"/>
<evidence type="ECO:0000256" key="1">
    <source>
        <dbReference type="SAM" id="MobiDB-lite"/>
    </source>
</evidence>
<feature type="region of interest" description="Disordered" evidence="1">
    <location>
        <begin position="1"/>
        <end position="39"/>
    </location>
</feature>
<protein>
    <submittedName>
        <fullName evidence="2">Uncharacterized protein</fullName>
    </submittedName>
</protein>
<reference evidence="2" key="1">
    <citation type="submission" date="2020-07" db="EMBL/GenBank/DDBJ databases">
        <title>Draft Genome Sequence of a Deep-Sea Yeast, Naganishia (Cryptococcus) liquefaciens strain N6.</title>
        <authorList>
            <person name="Han Y.W."/>
            <person name="Kajitani R."/>
            <person name="Morimoto H."/>
            <person name="Parhat M."/>
            <person name="Tsubouchi H."/>
            <person name="Bakenova O."/>
            <person name="Ogata M."/>
            <person name="Argunhan B."/>
            <person name="Aoki R."/>
            <person name="Kajiwara S."/>
            <person name="Itoh T."/>
            <person name="Iwasaki H."/>
        </authorList>
    </citation>
    <scope>NUCLEOTIDE SEQUENCE</scope>
    <source>
        <strain evidence="2">N6</strain>
    </source>
</reference>
<organism evidence="2 3">
    <name type="scientific">Naganishia liquefaciens</name>
    <dbReference type="NCBI Taxonomy" id="104408"/>
    <lineage>
        <taxon>Eukaryota</taxon>
        <taxon>Fungi</taxon>
        <taxon>Dikarya</taxon>
        <taxon>Basidiomycota</taxon>
        <taxon>Agaricomycotina</taxon>
        <taxon>Tremellomycetes</taxon>
        <taxon>Filobasidiales</taxon>
        <taxon>Filobasidiaceae</taxon>
        <taxon>Naganishia</taxon>
    </lineage>
</organism>
<accession>A0A8H3YFW6</accession>
<keyword evidence="3" id="KW-1185">Reference proteome</keyword>
<dbReference type="Proteomes" id="UP000620104">
    <property type="component" value="Unassembled WGS sequence"/>
</dbReference>
<sequence>MNVAPPRTGFNPFNPPAPPATKIQAEKKEPAKPSGPAGPPRMMILIGAGKEALIALPANYNQAIKDATEKFEIPNRFHVRLAVKRGEEPGWLSKFVEQDYLFIADDVSYQYCCSGRQVVTMYVMVFEKPDAHLASTQGTSCPLELICENSSGNAFQLLANAQTEKDITKNPPIGDYVGTLSISKNPLKITFIGRQQIGGKK</sequence>
<gene>
    <name evidence="2" type="ORF">NliqN6_3024</name>
</gene>
<proteinExistence type="predicted"/>
<dbReference type="AlphaFoldDB" id="A0A8H3YFW6"/>
<name>A0A8H3YFW6_9TREE</name>